<dbReference type="InterPro" id="IPR007149">
    <property type="entry name" value="Leo1"/>
</dbReference>
<dbReference type="AlphaFoldDB" id="A0AAD8S1P4"/>
<comment type="caution">
    <text evidence="1">The sequence shown here is derived from an EMBL/GenBank/DDBJ whole genome shotgun (WGS) entry which is preliminary data.</text>
</comment>
<keyword evidence="2" id="KW-1185">Reference proteome</keyword>
<dbReference type="GO" id="GO:1990269">
    <property type="term" value="F:RNA polymerase II C-terminal domain phosphoserine binding"/>
    <property type="evidence" value="ECO:0007669"/>
    <property type="project" value="TreeGrafter"/>
</dbReference>
<dbReference type="PANTHER" id="PTHR23146:SF2">
    <property type="match status" value="1"/>
</dbReference>
<proteinExistence type="predicted"/>
<dbReference type="GO" id="GO:0032968">
    <property type="term" value="P:positive regulation of transcription elongation by RNA polymerase II"/>
    <property type="evidence" value="ECO:0007669"/>
    <property type="project" value="TreeGrafter"/>
</dbReference>
<reference evidence="1" key="1">
    <citation type="submission" date="2023-07" db="EMBL/GenBank/DDBJ databases">
        <title>A chromosome-level genome assembly of Lolium multiflorum.</title>
        <authorList>
            <person name="Chen Y."/>
            <person name="Copetti D."/>
            <person name="Kolliker R."/>
            <person name="Studer B."/>
        </authorList>
    </citation>
    <scope>NUCLEOTIDE SEQUENCE</scope>
    <source>
        <strain evidence="1">02402/16</strain>
        <tissue evidence="1">Leaf</tissue>
    </source>
</reference>
<dbReference type="GO" id="GO:0006368">
    <property type="term" value="P:transcription elongation by RNA polymerase II"/>
    <property type="evidence" value="ECO:0007669"/>
    <property type="project" value="InterPro"/>
</dbReference>
<evidence type="ECO:0000313" key="1">
    <source>
        <dbReference type="EMBL" id="KAK1643964.1"/>
    </source>
</evidence>
<dbReference type="PANTHER" id="PTHR23146">
    <property type="entry name" value="LEO1 PROTEIN"/>
    <property type="match status" value="1"/>
</dbReference>
<dbReference type="EMBL" id="JAUUTY010000004">
    <property type="protein sequence ID" value="KAK1643964.1"/>
    <property type="molecule type" value="Genomic_DNA"/>
</dbReference>
<dbReference type="GO" id="GO:0016593">
    <property type="term" value="C:Cdc73/Paf1 complex"/>
    <property type="evidence" value="ECO:0007669"/>
    <property type="project" value="InterPro"/>
</dbReference>
<dbReference type="Proteomes" id="UP001231189">
    <property type="component" value="Unassembled WGS sequence"/>
</dbReference>
<organism evidence="1 2">
    <name type="scientific">Lolium multiflorum</name>
    <name type="common">Italian ryegrass</name>
    <name type="synonym">Lolium perenne subsp. multiflorum</name>
    <dbReference type="NCBI Taxonomy" id="4521"/>
    <lineage>
        <taxon>Eukaryota</taxon>
        <taxon>Viridiplantae</taxon>
        <taxon>Streptophyta</taxon>
        <taxon>Embryophyta</taxon>
        <taxon>Tracheophyta</taxon>
        <taxon>Spermatophyta</taxon>
        <taxon>Magnoliopsida</taxon>
        <taxon>Liliopsida</taxon>
        <taxon>Poales</taxon>
        <taxon>Poaceae</taxon>
        <taxon>BOP clade</taxon>
        <taxon>Pooideae</taxon>
        <taxon>Poodae</taxon>
        <taxon>Poeae</taxon>
        <taxon>Poeae Chloroplast Group 2 (Poeae type)</taxon>
        <taxon>Loliodinae</taxon>
        <taxon>Loliinae</taxon>
        <taxon>Lolium</taxon>
    </lineage>
</organism>
<sequence length="247" mass="27238">MGGQGDKGMSLEEFRNQMMHKLFGDESEDEMEDQANGGGGEVIGVNGNNRGAGDEAYQNHNCRRHLPAPAASKHAYMSNSCRRGHRLILPTEDEGHYGNILQGKDMVPGKNTGYESDANIERESKQFPVGPPLHLVVPHIPPPGQPNRMNVIKVSNIVGIDPELFNPETYEEDAFITGESEGKKRIYLNVVRWRMAKNPDGTETVEKNAFRGPKTAGASVIRVGFDGTDLRPLFLALKMAATHNEHH</sequence>
<accession>A0AAD8S1P4</accession>
<name>A0AAD8S1P4_LOLMU</name>
<evidence type="ECO:0000313" key="2">
    <source>
        <dbReference type="Proteomes" id="UP001231189"/>
    </source>
</evidence>
<dbReference type="Pfam" id="PF04004">
    <property type="entry name" value="Leo1"/>
    <property type="match status" value="1"/>
</dbReference>
<protein>
    <submittedName>
        <fullName evidence="1">Uncharacterized protein</fullName>
    </submittedName>
</protein>
<gene>
    <name evidence="1" type="ORF">QYE76_061769</name>
</gene>